<evidence type="ECO:0000313" key="6">
    <source>
        <dbReference type="EMBL" id="CAB5121526.1"/>
    </source>
</evidence>
<dbReference type="EMBL" id="CAEZSL010000040">
    <property type="protein sequence ID" value="CAB4538394.1"/>
    <property type="molecule type" value="Genomic_DNA"/>
</dbReference>
<dbReference type="EMBL" id="CAEZVL010000108">
    <property type="protein sequence ID" value="CAB4632681.1"/>
    <property type="molecule type" value="Genomic_DNA"/>
</dbReference>
<evidence type="ECO:0000313" key="4">
    <source>
        <dbReference type="EMBL" id="CAB4967237.1"/>
    </source>
</evidence>
<evidence type="ECO:0000313" key="3">
    <source>
        <dbReference type="EMBL" id="CAB4784266.1"/>
    </source>
</evidence>
<organism evidence="5">
    <name type="scientific">freshwater metagenome</name>
    <dbReference type="NCBI Taxonomy" id="449393"/>
    <lineage>
        <taxon>unclassified sequences</taxon>
        <taxon>metagenomes</taxon>
        <taxon>ecological metagenomes</taxon>
    </lineage>
</organism>
<proteinExistence type="predicted"/>
<evidence type="ECO:0000313" key="5">
    <source>
        <dbReference type="EMBL" id="CAB5050520.1"/>
    </source>
</evidence>
<accession>A0A6J7TC20</accession>
<dbReference type="EMBL" id="CAFBRX010000060">
    <property type="protein sequence ID" value="CAB5121526.1"/>
    <property type="molecule type" value="Genomic_DNA"/>
</dbReference>
<dbReference type="EMBL" id="CAEZZV010000139">
    <property type="protein sequence ID" value="CAB4784266.1"/>
    <property type="molecule type" value="Genomic_DNA"/>
</dbReference>
<sequence length="60" mass="6834">MSHQVTPTPTIEEAVIIAAAIEAMWPRPVVGQDPIVARQNAWRFSGRWWARPSVARRDRP</sequence>
<protein>
    <submittedName>
        <fullName evidence="5">Unannotated protein</fullName>
    </submittedName>
</protein>
<evidence type="ECO:0000313" key="2">
    <source>
        <dbReference type="EMBL" id="CAB4632681.1"/>
    </source>
</evidence>
<gene>
    <name evidence="1" type="ORF">UFOPK1421_00502</name>
    <name evidence="2" type="ORF">UFOPK1960_00788</name>
    <name evidence="3" type="ORF">UFOPK2921_01048</name>
    <name evidence="4" type="ORF">UFOPK3889_00170</name>
    <name evidence="5" type="ORF">UFOPK4275_00832</name>
    <name evidence="6" type="ORF">UFOPK4422_00716</name>
</gene>
<dbReference type="EMBL" id="CAFBQJ010000141">
    <property type="protein sequence ID" value="CAB5050520.1"/>
    <property type="molecule type" value="Genomic_DNA"/>
</dbReference>
<reference evidence="5" key="1">
    <citation type="submission" date="2020-05" db="EMBL/GenBank/DDBJ databases">
        <authorList>
            <person name="Chiriac C."/>
            <person name="Salcher M."/>
            <person name="Ghai R."/>
            <person name="Kavagutti S V."/>
        </authorList>
    </citation>
    <scope>NUCLEOTIDE SEQUENCE</scope>
</reference>
<evidence type="ECO:0000313" key="1">
    <source>
        <dbReference type="EMBL" id="CAB4538394.1"/>
    </source>
</evidence>
<dbReference type="AlphaFoldDB" id="A0A6J7TC20"/>
<dbReference type="EMBL" id="CAFBNZ010000015">
    <property type="protein sequence ID" value="CAB4967237.1"/>
    <property type="molecule type" value="Genomic_DNA"/>
</dbReference>
<name>A0A6J7TC20_9ZZZZ</name>